<dbReference type="Proteomes" id="UP000053372">
    <property type="component" value="Unassembled WGS sequence"/>
</dbReference>
<keyword evidence="5" id="KW-1185">Reference proteome</keyword>
<dbReference type="Pfam" id="PF13439">
    <property type="entry name" value="Glyco_transf_4"/>
    <property type="match status" value="1"/>
</dbReference>
<sequence length="401" mass="45566">MLQIANTDGVKTEPSQQPDILVISRVFPPDAGGIQEYAYNRCLQDPDRIMVLSSACAGDESFDRVQPFPIYRWLMPALSRFGAWGSILKQILNMFWSVVLGVQLYQRHRYRYIEWCHGYDFPSLLVLSYLLPVECFMYLHGDDVLCPQKNPVFRWLFEWTLQRTKVIICNSNFTGDRLKESFRVDSPTQTINPTVRPEKFGNVNLEELNTLGSQIRSKYQIPQEAIVILSVGRLVRRKGFDRVIEHLPTLLAEGIDIYYIICGKGGMESELREFAANLDVASRVIFAGYVPDEKLASYYAACDLFSMLTFFDSKDKSIEGFGIVYLEAGYFGKPVIASRVGGVGEAVIHGENGLLVDPNSTNETLNILRQLCTDEELREKLGRKGKELTNRVVPHSCLYIN</sequence>
<dbReference type="EMBL" id="LMTZ01000134">
    <property type="protein sequence ID" value="KST63676.1"/>
    <property type="molecule type" value="Genomic_DNA"/>
</dbReference>
<dbReference type="Pfam" id="PF00534">
    <property type="entry name" value="Glycos_transf_1"/>
    <property type="match status" value="1"/>
</dbReference>
<dbReference type="CDD" id="cd03801">
    <property type="entry name" value="GT4_PimA-like"/>
    <property type="match status" value="1"/>
</dbReference>
<reference evidence="3 5" key="1">
    <citation type="journal article" date="2015" name="Genome Announc.">
        <title>Draft Genome of the Euendolithic (true boring) Cyanobacterium Mastigocoleus testarum strain BC008.</title>
        <authorList>
            <person name="Guida B.S."/>
            <person name="Garcia-Pichel F."/>
        </authorList>
    </citation>
    <scope>NUCLEOTIDE SEQUENCE [LARGE SCALE GENOMIC DNA]</scope>
    <source>
        <strain evidence="3 5">BC008</strain>
    </source>
</reference>
<dbReference type="PANTHER" id="PTHR45947">
    <property type="entry name" value="SULFOQUINOVOSYL TRANSFERASE SQD2"/>
    <property type="match status" value="1"/>
</dbReference>
<feature type="domain" description="Glycosyl transferase family 1" evidence="1">
    <location>
        <begin position="215"/>
        <end position="387"/>
    </location>
</feature>
<dbReference type="SUPFAM" id="SSF53756">
    <property type="entry name" value="UDP-Glycosyltransferase/glycogen phosphorylase"/>
    <property type="match status" value="1"/>
</dbReference>
<gene>
    <name evidence="3" type="ORF">BC008_14560</name>
    <name evidence="4" type="ORF">BC008_15115</name>
</gene>
<dbReference type="OrthoDB" id="73743at2"/>
<dbReference type="EMBL" id="LMTZ01000132">
    <property type="protein sequence ID" value="KST63782.1"/>
    <property type="molecule type" value="Genomic_DNA"/>
</dbReference>
<dbReference type="InterPro" id="IPR050194">
    <property type="entry name" value="Glycosyltransferase_grp1"/>
</dbReference>
<dbReference type="PANTHER" id="PTHR45947:SF3">
    <property type="entry name" value="SULFOQUINOVOSYL TRANSFERASE SQD2"/>
    <property type="match status" value="1"/>
</dbReference>
<dbReference type="InterPro" id="IPR028098">
    <property type="entry name" value="Glyco_trans_4-like_N"/>
</dbReference>
<evidence type="ECO:0000313" key="5">
    <source>
        <dbReference type="Proteomes" id="UP000053372"/>
    </source>
</evidence>
<comment type="caution">
    <text evidence="3">The sequence shown here is derived from an EMBL/GenBank/DDBJ whole genome shotgun (WGS) entry which is preliminary data.</text>
</comment>
<evidence type="ECO:0000259" key="1">
    <source>
        <dbReference type="Pfam" id="PF00534"/>
    </source>
</evidence>
<evidence type="ECO:0000313" key="4">
    <source>
        <dbReference type="EMBL" id="KST63782.1"/>
    </source>
</evidence>
<evidence type="ECO:0000313" key="3">
    <source>
        <dbReference type="EMBL" id="KST63676.1"/>
    </source>
</evidence>
<dbReference type="GO" id="GO:0016757">
    <property type="term" value="F:glycosyltransferase activity"/>
    <property type="evidence" value="ECO:0007669"/>
    <property type="project" value="InterPro"/>
</dbReference>
<evidence type="ECO:0000259" key="2">
    <source>
        <dbReference type="Pfam" id="PF13439"/>
    </source>
</evidence>
<feature type="domain" description="Glycosyltransferase subfamily 4-like N-terminal" evidence="2">
    <location>
        <begin position="86"/>
        <end position="198"/>
    </location>
</feature>
<dbReference type="InterPro" id="IPR001296">
    <property type="entry name" value="Glyco_trans_1"/>
</dbReference>
<protein>
    <submittedName>
        <fullName evidence="3">Glycosyl transferase family 1</fullName>
    </submittedName>
</protein>
<dbReference type="AlphaFoldDB" id="A0A0V7ZH47"/>
<name>A0A0V7ZH47_9CYAN</name>
<accession>A0A0V7ZH47</accession>
<proteinExistence type="predicted"/>
<dbReference type="Gene3D" id="3.40.50.2000">
    <property type="entry name" value="Glycogen Phosphorylase B"/>
    <property type="match status" value="2"/>
</dbReference>
<dbReference type="RefSeq" id="WP_058184318.1">
    <property type="nucleotide sequence ID" value="NZ_LMTZ01000132.1"/>
</dbReference>
<keyword evidence="3" id="KW-0808">Transferase</keyword>
<organism evidence="3 5">
    <name type="scientific">Mastigocoleus testarum BC008</name>
    <dbReference type="NCBI Taxonomy" id="371196"/>
    <lineage>
        <taxon>Bacteria</taxon>
        <taxon>Bacillati</taxon>
        <taxon>Cyanobacteriota</taxon>
        <taxon>Cyanophyceae</taxon>
        <taxon>Nostocales</taxon>
        <taxon>Hapalosiphonaceae</taxon>
        <taxon>Mastigocoleus</taxon>
    </lineage>
</organism>